<name>A0A0H5D6I8_9RHOB</name>
<dbReference type="EMBL" id="CVRL01000045">
    <property type="protein sequence ID" value="CRL12772.1"/>
    <property type="molecule type" value="Genomic_DNA"/>
</dbReference>
<sequence length="242" mass="27171">MTAPTYAIGDIHGQLEMLEQALDHITADGGQDAKVVFLGDYIDRGANSRAVIDLLIRGQADGRNWVTLLGNHDRMFSWFMEDTPRHDPHLLVGYHWLHDRLGGRETLESYGLTFTDKTRLEDLHAEALSAVPEQHVAFLRALEPMHETADIAFVHAGIRPDVPLAKQSENDLVWIRQAFHNHAAPHPKLIVHGHTPVDRATHYGNRINLDTGAGYGKPLSVAVFDEHKSWLLDETGRRRLAP</sequence>
<gene>
    <name evidence="2" type="primary">pphA</name>
    <name evidence="2" type="ORF">NIT7321_03652</name>
</gene>
<dbReference type="PANTHER" id="PTHR42850">
    <property type="entry name" value="METALLOPHOSPHOESTERASE"/>
    <property type="match status" value="1"/>
</dbReference>
<reference evidence="3" key="1">
    <citation type="submission" date="2015-05" db="EMBL/GenBank/DDBJ databases">
        <authorList>
            <person name="Rodrigo-Torres Lidia"/>
            <person name="Arahal R.David."/>
        </authorList>
    </citation>
    <scope>NUCLEOTIDE SEQUENCE [LARGE SCALE GENOMIC DNA]</scope>
    <source>
        <strain evidence="3">CECT 7321</strain>
    </source>
</reference>
<protein>
    <submittedName>
        <fullName evidence="2">Serine/threonine-protein phosphatase 1</fullName>
        <ecNumber evidence="2">3.1.3.16</ecNumber>
    </submittedName>
</protein>
<dbReference type="InterPro" id="IPR029052">
    <property type="entry name" value="Metallo-depent_PP-like"/>
</dbReference>
<dbReference type="STRING" id="481446.NIT7645_02975"/>
<dbReference type="RefSeq" id="WP_050674326.1">
    <property type="nucleotide sequence ID" value="NZ_CVRL01000045.1"/>
</dbReference>
<evidence type="ECO:0000259" key="1">
    <source>
        <dbReference type="Pfam" id="PF00149"/>
    </source>
</evidence>
<accession>A0A0H5D6I8</accession>
<dbReference type="CDD" id="cd00144">
    <property type="entry name" value="MPP_PPP_family"/>
    <property type="match status" value="1"/>
</dbReference>
<feature type="domain" description="Calcineurin-like phosphoesterase" evidence="1">
    <location>
        <begin position="5"/>
        <end position="198"/>
    </location>
</feature>
<dbReference type="Gene3D" id="3.60.21.10">
    <property type="match status" value="1"/>
</dbReference>
<dbReference type="GO" id="GO:0008803">
    <property type="term" value="F:bis(5'-nucleosyl)-tetraphosphatase (symmetrical) activity"/>
    <property type="evidence" value="ECO:0007669"/>
    <property type="project" value="TreeGrafter"/>
</dbReference>
<organism evidence="2 3">
    <name type="scientific">Phaeobacter italicus</name>
    <dbReference type="NCBI Taxonomy" id="481446"/>
    <lineage>
        <taxon>Bacteria</taxon>
        <taxon>Pseudomonadati</taxon>
        <taxon>Pseudomonadota</taxon>
        <taxon>Alphaproteobacteria</taxon>
        <taxon>Rhodobacterales</taxon>
        <taxon>Roseobacteraceae</taxon>
        <taxon>Phaeobacter</taxon>
    </lineage>
</organism>
<dbReference type="PANTHER" id="PTHR42850:SF4">
    <property type="entry name" value="ZINC-DEPENDENT ENDOPOLYPHOSPHATASE"/>
    <property type="match status" value="1"/>
</dbReference>
<dbReference type="GO" id="GO:0004722">
    <property type="term" value="F:protein serine/threonine phosphatase activity"/>
    <property type="evidence" value="ECO:0007669"/>
    <property type="project" value="UniProtKB-EC"/>
</dbReference>
<dbReference type="InterPro" id="IPR050126">
    <property type="entry name" value="Ap4A_hydrolase"/>
</dbReference>
<evidence type="ECO:0000313" key="2">
    <source>
        <dbReference type="EMBL" id="CRL12772.1"/>
    </source>
</evidence>
<dbReference type="GO" id="GO:0005737">
    <property type="term" value="C:cytoplasm"/>
    <property type="evidence" value="ECO:0007669"/>
    <property type="project" value="TreeGrafter"/>
</dbReference>
<dbReference type="GO" id="GO:0110154">
    <property type="term" value="P:RNA decapping"/>
    <property type="evidence" value="ECO:0007669"/>
    <property type="project" value="TreeGrafter"/>
</dbReference>
<proteinExistence type="predicted"/>
<evidence type="ECO:0000313" key="3">
    <source>
        <dbReference type="Proteomes" id="UP000043764"/>
    </source>
</evidence>
<keyword evidence="2" id="KW-0378">Hydrolase</keyword>
<dbReference type="EC" id="3.1.3.16" evidence="2"/>
<dbReference type="InterPro" id="IPR004843">
    <property type="entry name" value="Calcineurin-like_PHP"/>
</dbReference>
<dbReference type="SUPFAM" id="SSF56300">
    <property type="entry name" value="Metallo-dependent phosphatases"/>
    <property type="match status" value="1"/>
</dbReference>
<dbReference type="Proteomes" id="UP000043764">
    <property type="component" value="Unassembled WGS sequence"/>
</dbReference>
<dbReference type="AlphaFoldDB" id="A0A0H5D6I8"/>
<dbReference type="Pfam" id="PF00149">
    <property type="entry name" value="Metallophos"/>
    <property type="match status" value="1"/>
</dbReference>
<keyword evidence="3" id="KW-1185">Reference proteome</keyword>